<dbReference type="EMBL" id="FZOQ01000016">
    <property type="protein sequence ID" value="SNS89682.1"/>
    <property type="molecule type" value="Genomic_DNA"/>
</dbReference>
<evidence type="ECO:0000259" key="8">
    <source>
        <dbReference type="Pfam" id="PF01435"/>
    </source>
</evidence>
<name>A0A239I8G3_9BACT</name>
<gene>
    <name evidence="9" type="ORF">SAMN06296052_11635</name>
</gene>
<evidence type="ECO:0000313" key="9">
    <source>
        <dbReference type="EMBL" id="SNS89682.1"/>
    </source>
</evidence>
<dbReference type="RefSeq" id="WP_089320389.1">
    <property type="nucleotide sequence ID" value="NZ_FZOQ01000016.1"/>
</dbReference>
<keyword evidence="2 9" id="KW-0645">Protease</keyword>
<dbReference type="PANTHER" id="PTHR22726:SF1">
    <property type="entry name" value="METALLOENDOPEPTIDASE OMA1, MITOCHONDRIAL"/>
    <property type="match status" value="1"/>
</dbReference>
<proteinExistence type="predicted"/>
<feature type="signal peptide" evidence="7">
    <location>
        <begin position="1"/>
        <end position="21"/>
    </location>
</feature>
<dbReference type="AlphaFoldDB" id="A0A239I8G3"/>
<dbReference type="Gene3D" id="3.30.2010.10">
    <property type="entry name" value="Metalloproteases ('zincins'), catalytic domain"/>
    <property type="match status" value="1"/>
</dbReference>
<evidence type="ECO:0000256" key="1">
    <source>
        <dbReference type="ARBA" id="ARBA00001947"/>
    </source>
</evidence>
<keyword evidence="4" id="KW-0378">Hydrolase</keyword>
<dbReference type="GO" id="GO:0016020">
    <property type="term" value="C:membrane"/>
    <property type="evidence" value="ECO:0007669"/>
    <property type="project" value="TreeGrafter"/>
</dbReference>
<evidence type="ECO:0000256" key="4">
    <source>
        <dbReference type="ARBA" id="ARBA00022801"/>
    </source>
</evidence>
<organism evidence="9 10">
    <name type="scientific">Pontibacter ummariensis</name>
    <dbReference type="NCBI Taxonomy" id="1610492"/>
    <lineage>
        <taxon>Bacteria</taxon>
        <taxon>Pseudomonadati</taxon>
        <taxon>Bacteroidota</taxon>
        <taxon>Cytophagia</taxon>
        <taxon>Cytophagales</taxon>
        <taxon>Hymenobacteraceae</taxon>
        <taxon>Pontibacter</taxon>
    </lineage>
</organism>
<keyword evidence="7" id="KW-0732">Signal</keyword>
<evidence type="ECO:0000256" key="2">
    <source>
        <dbReference type="ARBA" id="ARBA00022670"/>
    </source>
</evidence>
<keyword evidence="3" id="KW-0479">Metal-binding</keyword>
<keyword evidence="5" id="KW-0862">Zinc</keyword>
<dbReference type="PANTHER" id="PTHR22726">
    <property type="entry name" value="METALLOENDOPEPTIDASE OMA1"/>
    <property type="match status" value="1"/>
</dbReference>
<sequence length="481" mass="54397">MKKYWFTCFAASVIMLFNSCARNPVTGKRDFVLLSEEQEIAMGREYDPQVVQQFGVYEDEQLQRFFSEMGERMVAISHRTNLDYTFRLLDSPVINAFAVPGGYVYFTRGIMAYFNNEAEFAGVLGHEIGHIAARHSAKSYSKSMLAQVGLVMGMVVSPEFAQFADAAQQGVGLLFLKFGREDERESDRLGVEYSTKIGYDAQEMAEFFLTLQRTQAESSAEPVPTFLSTHPSPEDRLVRVTALAEEWKQKLSLVEPEVGRNSYLRMIDGMIFGNDPRQGFVENSTFYHPVLEFQFPIPTGWAHQNTPQAVTMAPKDGGAMMTFTLVPAETLQGAAEQVLQKYQLQPVESRNVTVNGLPALAIVAQQQQQQQQTTIQTLIYLIEYKGRYYNMMGITSAQAFNRYYQLFADVATSFRPLTDPALLNRQPERIQVEPVRQTGTLAQAFRAYNVQPDRFEELAVLNGMNLEDRVEQGLLIKLISD</sequence>
<keyword evidence="6" id="KW-0482">Metalloprotease</keyword>
<dbReference type="InterPro" id="IPR001915">
    <property type="entry name" value="Peptidase_M48"/>
</dbReference>
<evidence type="ECO:0000313" key="10">
    <source>
        <dbReference type="Proteomes" id="UP000198432"/>
    </source>
</evidence>
<feature type="domain" description="Peptidase M48" evidence="8">
    <location>
        <begin position="66"/>
        <end position="242"/>
    </location>
</feature>
<dbReference type="OrthoDB" id="9810445at2"/>
<evidence type="ECO:0000256" key="6">
    <source>
        <dbReference type="ARBA" id="ARBA00023049"/>
    </source>
</evidence>
<dbReference type="Gene3D" id="3.40.1000.10">
    <property type="entry name" value="Mog1/PsbP, alpha/beta/alpha sandwich"/>
    <property type="match status" value="1"/>
</dbReference>
<dbReference type="CDD" id="cd07333">
    <property type="entry name" value="M48C_bepA_like"/>
    <property type="match status" value="1"/>
</dbReference>
<dbReference type="GO" id="GO:0004222">
    <property type="term" value="F:metalloendopeptidase activity"/>
    <property type="evidence" value="ECO:0007669"/>
    <property type="project" value="InterPro"/>
</dbReference>
<reference evidence="10" key="1">
    <citation type="submission" date="2017-06" db="EMBL/GenBank/DDBJ databases">
        <authorList>
            <person name="Varghese N."/>
            <person name="Submissions S."/>
        </authorList>
    </citation>
    <scope>NUCLEOTIDE SEQUENCE [LARGE SCALE GENOMIC DNA]</scope>
    <source>
        <strain evidence="10">NKM1</strain>
    </source>
</reference>
<dbReference type="Pfam" id="PF01435">
    <property type="entry name" value="Peptidase_M48"/>
    <property type="match status" value="1"/>
</dbReference>
<dbReference type="GO" id="GO:0051603">
    <property type="term" value="P:proteolysis involved in protein catabolic process"/>
    <property type="evidence" value="ECO:0007669"/>
    <property type="project" value="TreeGrafter"/>
</dbReference>
<feature type="chain" id="PRO_5012241122" evidence="7">
    <location>
        <begin position="22"/>
        <end position="481"/>
    </location>
</feature>
<dbReference type="Proteomes" id="UP000198432">
    <property type="component" value="Unassembled WGS sequence"/>
</dbReference>
<dbReference type="GO" id="GO:0046872">
    <property type="term" value="F:metal ion binding"/>
    <property type="evidence" value="ECO:0007669"/>
    <property type="project" value="UniProtKB-KW"/>
</dbReference>
<evidence type="ECO:0000256" key="7">
    <source>
        <dbReference type="SAM" id="SignalP"/>
    </source>
</evidence>
<dbReference type="InterPro" id="IPR051156">
    <property type="entry name" value="Mito/Outer_Membr_Metalloprot"/>
</dbReference>
<comment type="cofactor">
    <cofactor evidence="1">
        <name>Zn(2+)</name>
        <dbReference type="ChEBI" id="CHEBI:29105"/>
    </cofactor>
</comment>
<keyword evidence="10" id="KW-1185">Reference proteome</keyword>
<protein>
    <submittedName>
        <fullName evidence="9">Putative Zn-dependent protease</fullName>
    </submittedName>
</protein>
<evidence type="ECO:0000256" key="3">
    <source>
        <dbReference type="ARBA" id="ARBA00022723"/>
    </source>
</evidence>
<evidence type="ECO:0000256" key="5">
    <source>
        <dbReference type="ARBA" id="ARBA00022833"/>
    </source>
</evidence>
<accession>A0A239I8G3</accession>